<feature type="transmembrane region" description="Helical" evidence="7">
    <location>
        <begin position="33"/>
        <end position="55"/>
    </location>
</feature>
<feature type="transmembrane region" description="Helical" evidence="7">
    <location>
        <begin position="203"/>
        <end position="228"/>
    </location>
</feature>
<dbReference type="InterPro" id="IPR051258">
    <property type="entry name" value="Diverse_Substrate_Transporter"/>
</dbReference>
<sequence length="305" mass="33898">MKLSVRAHLALFFITLLWGLTFPLIKDALGSISPSLFVVLRTSVASLILLPVIFLQRKKTTFTMIKWTLVLGFFQSATYVFQSIGLESISSADSAFITALSVVVVPFLALIFLKSKPRWFDFVTALLCLGGIFILTGANIFNMKGGDFWTLGCAVAYALYIVTLQAFSKKLKPEDTILALSYQILFSLIFPLLTAFYKTTASIFSWPVIIAVLFCAIFATGLVFYLQLRYQRYIPVSRAVLIYAFEPIFAALFGYLLNGEAIYLNTVIGGFLILVSFVLSELFPSKKSSQDNNPLSETYASESKS</sequence>
<protein>
    <submittedName>
        <fullName evidence="9">Transporter, drug/metabolite exporter family</fullName>
    </submittedName>
</protein>
<keyword evidence="3 7" id="KW-0812">Transmembrane</keyword>
<evidence type="ECO:0000259" key="8">
    <source>
        <dbReference type="Pfam" id="PF00892"/>
    </source>
</evidence>
<feature type="domain" description="EamA" evidence="8">
    <location>
        <begin position="7"/>
        <end position="136"/>
    </location>
</feature>
<dbReference type="KEGG" id="cbd:CBUD_1424"/>
<evidence type="ECO:0000313" key="9">
    <source>
        <dbReference type="EMBL" id="ABS77611.1"/>
    </source>
</evidence>
<feature type="transmembrane region" description="Helical" evidence="7">
    <location>
        <begin position="263"/>
        <end position="283"/>
    </location>
</feature>
<feature type="transmembrane region" description="Helical" evidence="7">
    <location>
        <begin position="240"/>
        <end position="257"/>
    </location>
</feature>
<feature type="compositionally biased region" description="Polar residues" evidence="6">
    <location>
        <begin position="286"/>
        <end position="305"/>
    </location>
</feature>
<feature type="transmembrane region" description="Helical" evidence="7">
    <location>
        <begin position="179"/>
        <end position="197"/>
    </location>
</feature>
<evidence type="ECO:0000256" key="4">
    <source>
        <dbReference type="ARBA" id="ARBA00022989"/>
    </source>
</evidence>
<evidence type="ECO:0000256" key="5">
    <source>
        <dbReference type="ARBA" id="ARBA00023136"/>
    </source>
</evidence>
<feature type="transmembrane region" description="Helical" evidence="7">
    <location>
        <begin position="67"/>
        <end position="89"/>
    </location>
</feature>
<dbReference type="PANTHER" id="PTHR42920">
    <property type="entry name" value="OS03G0707200 PROTEIN-RELATED"/>
    <property type="match status" value="1"/>
</dbReference>
<keyword evidence="5 7" id="KW-0472">Membrane</keyword>
<dbReference type="EMBL" id="CP000733">
    <property type="protein sequence ID" value="ABS77611.1"/>
    <property type="molecule type" value="Genomic_DNA"/>
</dbReference>
<evidence type="ECO:0000256" key="7">
    <source>
        <dbReference type="SAM" id="Phobius"/>
    </source>
</evidence>
<dbReference type="RefSeq" id="WP_010958159.1">
    <property type="nucleotide sequence ID" value="NC_009727.1"/>
</dbReference>
<organism evidence="9 10">
    <name type="scientific">Coxiella burnetii (strain Dugway 5J108-111)</name>
    <dbReference type="NCBI Taxonomy" id="434922"/>
    <lineage>
        <taxon>Bacteria</taxon>
        <taxon>Pseudomonadati</taxon>
        <taxon>Pseudomonadota</taxon>
        <taxon>Gammaproteobacteria</taxon>
        <taxon>Legionellales</taxon>
        <taxon>Coxiellaceae</taxon>
        <taxon>Coxiella</taxon>
    </lineage>
</organism>
<evidence type="ECO:0000256" key="1">
    <source>
        <dbReference type="ARBA" id="ARBA00004651"/>
    </source>
</evidence>
<dbReference type="InterPro" id="IPR037185">
    <property type="entry name" value="EmrE-like"/>
</dbReference>
<feature type="domain" description="EamA" evidence="8">
    <location>
        <begin position="146"/>
        <end position="279"/>
    </location>
</feature>
<feature type="transmembrane region" description="Helical" evidence="7">
    <location>
        <begin position="120"/>
        <end position="142"/>
    </location>
</feature>
<accession>A9KGD0</accession>
<gene>
    <name evidence="9" type="ordered locus">CBUD_1424</name>
</gene>
<dbReference type="AlphaFoldDB" id="A9KGD0"/>
<feature type="transmembrane region" description="Helical" evidence="7">
    <location>
        <begin position="148"/>
        <end position="167"/>
    </location>
</feature>
<feature type="region of interest" description="Disordered" evidence="6">
    <location>
        <begin position="285"/>
        <end position="305"/>
    </location>
</feature>
<reference evidence="9 10" key="1">
    <citation type="journal article" date="2009" name="Infect. Immun.">
        <title>Comparative genomics reveal extensive transposon-mediated genomic plasticity and diversity among potential effector proteins within the genus Coxiella.</title>
        <authorList>
            <person name="Beare P.A."/>
            <person name="Unsworth N."/>
            <person name="Andoh M."/>
            <person name="Voth D.E."/>
            <person name="Omsland A."/>
            <person name="Gilk S.D."/>
            <person name="Williams K.P."/>
            <person name="Sobral B.W."/>
            <person name="Kupko J.J.III."/>
            <person name="Porcella S.F."/>
            <person name="Samuel J.E."/>
            <person name="Heinzen R.A."/>
        </authorList>
    </citation>
    <scope>NUCLEOTIDE SEQUENCE [LARGE SCALE GENOMIC DNA]</scope>
    <source>
        <strain evidence="9 10">Dugway 5J108-111</strain>
    </source>
</reference>
<name>A9KGD0_COXBN</name>
<dbReference type="SUPFAM" id="SSF103481">
    <property type="entry name" value="Multidrug resistance efflux transporter EmrE"/>
    <property type="match status" value="2"/>
</dbReference>
<dbReference type="PANTHER" id="PTHR42920:SF5">
    <property type="entry name" value="EAMA DOMAIN-CONTAINING PROTEIN"/>
    <property type="match status" value="1"/>
</dbReference>
<dbReference type="HOGENOM" id="CLU_033863_21_3_6"/>
<proteinExistence type="predicted"/>
<dbReference type="Pfam" id="PF00892">
    <property type="entry name" value="EamA"/>
    <property type="match status" value="2"/>
</dbReference>
<evidence type="ECO:0000256" key="3">
    <source>
        <dbReference type="ARBA" id="ARBA00022692"/>
    </source>
</evidence>
<dbReference type="InterPro" id="IPR000620">
    <property type="entry name" value="EamA_dom"/>
</dbReference>
<keyword evidence="2" id="KW-1003">Cell membrane</keyword>
<comment type="subcellular location">
    <subcellularLocation>
        <location evidence="1">Cell membrane</location>
        <topology evidence="1">Multi-pass membrane protein</topology>
    </subcellularLocation>
</comment>
<evidence type="ECO:0000256" key="2">
    <source>
        <dbReference type="ARBA" id="ARBA00022475"/>
    </source>
</evidence>
<dbReference type="GO" id="GO:0005886">
    <property type="term" value="C:plasma membrane"/>
    <property type="evidence" value="ECO:0007669"/>
    <property type="project" value="UniProtKB-SubCell"/>
</dbReference>
<feature type="transmembrane region" description="Helical" evidence="7">
    <location>
        <begin position="95"/>
        <end position="113"/>
    </location>
</feature>
<keyword evidence="4 7" id="KW-1133">Transmembrane helix</keyword>
<evidence type="ECO:0000256" key="6">
    <source>
        <dbReference type="SAM" id="MobiDB-lite"/>
    </source>
</evidence>
<dbReference type="Proteomes" id="UP000008555">
    <property type="component" value="Chromosome"/>
</dbReference>
<evidence type="ECO:0000313" key="10">
    <source>
        <dbReference type="Proteomes" id="UP000008555"/>
    </source>
</evidence>